<feature type="transmembrane region" description="Helical" evidence="1">
    <location>
        <begin position="697"/>
        <end position="719"/>
    </location>
</feature>
<organism evidence="2 3">
    <name type="scientific">Subtercola boreus</name>
    <dbReference type="NCBI Taxonomy" id="120213"/>
    <lineage>
        <taxon>Bacteria</taxon>
        <taxon>Bacillati</taxon>
        <taxon>Actinomycetota</taxon>
        <taxon>Actinomycetes</taxon>
        <taxon>Micrococcales</taxon>
        <taxon>Microbacteriaceae</taxon>
        <taxon>Subtercola</taxon>
    </lineage>
</organism>
<dbReference type="EMBL" id="NBXE01000019">
    <property type="protein sequence ID" value="RFA27363.1"/>
    <property type="molecule type" value="Genomic_DNA"/>
</dbReference>
<proteinExistence type="predicted"/>
<keyword evidence="1" id="KW-1133">Transmembrane helix</keyword>
<dbReference type="OrthoDB" id="5094842at2"/>
<evidence type="ECO:0000313" key="2">
    <source>
        <dbReference type="EMBL" id="RFA27363.1"/>
    </source>
</evidence>
<keyword evidence="1" id="KW-0472">Membrane</keyword>
<evidence type="ECO:0000313" key="3">
    <source>
        <dbReference type="Proteomes" id="UP000257080"/>
    </source>
</evidence>
<reference evidence="2 3" key="1">
    <citation type="submission" date="2017-04" db="EMBL/GenBank/DDBJ databases">
        <title>Comparative genome analysis of Subtercola boreus.</title>
        <authorList>
            <person name="Cho Y.-J."/>
            <person name="Cho A."/>
            <person name="Kim O.-S."/>
            <person name="Lee J.-I."/>
        </authorList>
    </citation>
    <scope>NUCLEOTIDE SEQUENCE [LARGE SCALE GENOMIC DNA]</scope>
    <source>
        <strain evidence="2 3">P28004</strain>
    </source>
</reference>
<gene>
    <name evidence="2" type="ORF">B7R25_06320</name>
</gene>
<feature type="transmembrane region" description="Helical" evidence="1">
    <location>
        <begin position="731"/>
        <end position="751"/>
    </location>
</feature>
<name>A0A3E0WD41_9MICO</name>
<accession>A0A3E0WD41</accession>
<dbReference type="AlphaFoldDB" id="A0A3E0WD41"/>
<comment type="caution">
    <text evidence="2">The sequence shown here is derived from an EMBL/GenBank/DDBJ whole genome shotgun (WGS) entry which is preliminary data.</text>
</comment>
<protein>
    <submittedName>
        <fullName evidence="2">Uncharacterized protein</fullName>
    </submittedName>
</protein>
<dbReference type="RefSeq" id="WP_147303980.1">
    <property type="nucleotide sequence ID" value="NZ_NBXC01000014.1"/>
</dbReference>
<dbReference type="Proteomes" id="UP000257080">
    <property type="component" value="Unassembled WGS sequence"/>
</dbReference>
<sequence length="1115" mass="120463">MARGMWPNGAVSIILLPSGDQGASLFDLAREWVGLSLVAPALWVRPERVSMLPDSPPSIRAWVIGVDSDREVQQIDVDLFEALARESLSLVRLIKVRSALPSREQDDLQDAIGQTVSDYITLSLPSVNPEYSHLKARTSLTKVSLIAAPTEFQLRERVEWADTDQGVTLVASPEDRSSPWAGDAFVRDNARFVGFTLMHIATVGGLWNGVPTGSLDIVDSSSSAQPVSGGIWMPRVFVNAVLTDGLARRVAAQVLESAADPSSALIDPSRGVPAEGTAAIPDERIDDYVGAMVEAAFQLDDAKLSYRAPVLEGIRGKDSVGVFRQLGLFTAFAAEKILWMPYWFVAFFRDGLVAAVQRLFQGNRGRLEVVAGGGSATDGGALFGRRAPRVDSRDRMLLTARSALVEAEATAQQSLNTPAAASALRSTPRLWTGLRELVFGSLDGSADLEDRGFTPIEDKTPVFGRVSDVLPDANDVWHFPGDVLPPGFPASIGSQNLHEASTLRERIGSAIRDTRLEAEGVQTAYDAAQSEYVTASARFEVLQKYLLAQNAISLDGEGRPTVLVPGLPSGEADPAAAGAASGAGSADDSFASLRPYLTEYLALPVRLETLELSGTEFGADLERLTARLETHRTALASFETWLSQRERSFLWRTLARMNRTRDRARSDLSGFERRIVATELPEAGTLVRLRQSFHGRIGLAAFVLLVIGALLVLLPRAVQQVRDWPPYPADWMIVTALVVLVLLFLLGYLVAYYRGWSEFDRTVAETLDELHQLGRATTQVRSELHRLASLHGQSMDWLELLAVSLYRPWAVKPSWLDSGLTSLDTLAMPFAMQVAQAYEGSSTESVRLQHAAARSLVRTGWRARAFEQMLAAIGTRLGLSPEQLGLDALDHDLPHASNNSRRIVRDNMTDGVLLETVARTHLGELIQEVQSGALYESKPRVRRLVSDPLARLQSDASGIDTSVEDLEWSGFLTGALGEASDPISPLSALGIAPFEVQDGHHIEPSTFVLAPARIASGLAAREGRRVHITSYSDAVARPLDIVLRIDLAGPLPLSAVHLWGEGKRRHPQLVDALAAAAPAGNPAARADAARCPQCGKTSCPAADPASGAACVNSGI</sequence>
<keyword evidence="1" id="KW-0812">Transmembrane</keyword>
<evidence type="ECO:0000256" key="1">
    <source>
        <dbReference type="SAM" id="Phobius"/>
    </source>
</evidence>